<evidence type="ECO:0008006" key="4">
    <source>
        <dbReference type="Google" id="ProtNLM"/>
    </source>
</evidence>
<dbReference type="Proteomes" id="UP001374893">
    <property type="component" value="Chromosome"/>
</dbReference>
<dbReference type="EMBL" id="AP024702">
    <property type="protein sequence ID" value="BCX47740.1"/>
    <property type="molecule type" value="Genomic_DNA"/>
</dbReference>
<evidence type="ECO:0000313" key="3">
    <source>
        <dbReference type="Proteomes" id="UP001374893"/>
    </source>
</evidence>
<organism evidence="2 3">
    <name type="scientific">Haloferula helveola</name>
    <dbReference type="NCBI Taxonomy" id="490095"/>
    <lineage>
        <taxon>Bacteria</taxon>
        <taxon>Pseudomonadati</taxon>
        <taxon>Verrucomicrobiota</taxon>
        <taxon>Verrucomicrobiia</taxon>
        <taxon>Verrucomicrobiales</taxon>
        <taxon>Verrucomicrobiaceae</taxon>
        <taxon>Haloferula</taxon>
    </lineage>
</organism>
<protein>
    <recommendedName>
        <fullName evidence="4">Transmembrane protein</fullName>
    </recommendedName>
</protein>
<sequence>MDAGEPPIALKPWWRSIGFWLGAVVAVFFGWLWVDSEEFTTECAVTTDRAMLVVAIGDGRAALEGLAFGKGGGMAAPLWMWERKHTAGSRNSGNAIEHVTVRHWDLDSWSMDGMSGSSVAAPTWLLLVAWGAFWGLGWPWWRRRRSRRLAPATAGAE</sequence>
<accession>A0ABM7R973</accession>
<feature type="transmembrane region" description="Helical" evidence="1">
    <location>
        <begin position="119"/>
        <end position="141"/>
    </location>
</feature>
<evidence type="ECO:0000313" key="2">
    <source>
        <dbReference type="EMBL" id="BCX47740.1"/>
    </source>
</evidence>
<evidence type="ECO:0000256" key="1">
    <source>
        <dbReference type="SAM" id="Phobius"/>
    </source>
</evidence>
<proteinExistence type="predicted"/>
<keyword evidence="1" id="KW-0812">Transmembrane</keyword>
<gene>
    <name evidence="2" type="ORF">HAHE_16480</name>
</gene>
<feature type="transmembrane region" description="Helical" evidence="1">
    <location>
        <begin position="12"/>
        <end position="34"/>
    </location>
</feature>
<keyword evidence="3" id="KW-1185">Reference proteome</keyword>
<name>A0ABM7R973_9BACT</name>
<keyword evidence="1" id="KW-1133">Transmembrane helix</keyword>
<keyword evidence="1" id="KW-0472">Membrane</keyword>
<reference evidence="2 3" key="1">
    <citation type="submission" date="2021-06" db="EMBL/GenBank/DDBJ databases">
        <title>Complete genome of Haloferula helveola possessing various polysaccharide degrading enzymes.</title>
        <authorList>
            <person name="Takami H."/>
            <person name="Huang C."/>
            <person name="Hamasaki K."/>
        </authorList>
    </citation>
    <scope>NUCLEOTIDE SEQUENCE [LARGE SCALE GENOMIC DNA]</scope>
    <source>
        <strain evidence="2 3">CN-1</strain>
    </source>
</reference>